<keyword evidence="2" id="KW-0433">Leucine-rich repeat</keyword>
<evidence type="ECO:0000259" key="5">
    <source>
        <dbReference type="Pfam" id="PF07834"/>
    </source>
</evidence>
<reference evidence="6" key="2">
    <citation type="submission" date="2023-05" db="EMBL/GenBank/DDBJ databases">
        <authorList>
            <person name="Fouks B."/>
        </authorList>
    </citation>
    <scope>NUCLEOTIDE SEQUENCE</scope>
    <source>
        <strain evidence="6">Stay&amp;Tobe</strain>
        <tissue evidence="6">Testes</tissue>
    </source>
</reference>
<dbReference type="GO" id="GO:0048471">
    <property type="term" value="C:perinuclear region of cytoplasm"/>
    <property type="evidence" value="ECO:0007669"/>
    <property type="project" value="TreeGrafter"/>
</dbReference>
<dbReference type="GO" id="GO:0005096">
    <property type="term" value="F:GTPase activator activity"/>
    <property type="evidence" value="ECO:0007669"/>
    <property type="project" value="UniProtKB-KW"/>
</dbReference>
<dbReference type="SUPFAM" id="SSF69099">
    <property type="entry name" value="Ran-GTPase activating protein 1 (RanGAP1), C-terminal domain"/>
    <property type="match status" value="1"/>
</dbReference>
<evidence type="ECO:0000313" key="6">
    <source>
        <dbReference type="EMBL" id="KAJ9575851.1"/>
    </source>
</evidence>
<dbReference type="GO" id="GO:0005634">
    <property type="term" value="C:nucleus"/>
    <property type="evidence" value="ECO:0007669"/>
    <property type="project" value="TreeGrafter"/>
</dbReference>
<evidence type="ECO:0000256" key="3">
    <source>
        <dbReference type="ARBA" id="ARBA00022737"/>
    </source>
</evidence>
<dbReference type="InterPro" id="IPR032675">
    <property type="entry name" value="LRR_dom_sf"/>
</dbReference>
<dbReference type="InterPro" id="IPR001611">
    <property type="entry name" value="Leu-rich_rpt"/>
</dbReference>
<feature type="non-terminal residue" evidence="6">
    <location>
        <position position="623"/>
    </location>
</feature>
<proteinExistence type="predicted"/>
<accession>A0AAD7Z8S5</accession>
<evidence type="ECO:0000256" key="1">
    <source>
        <dbReference type="ARBA" id="ARBA00022468"/>
    </source>
</evidence>
<gene>
    <name evidence="6" type="ORF">L9F63_007309</name>
</gene>
<feature type="compositionally biased region" description="Basic and acidic residues" evidence="4">
    <location>
        <begin position="362"/>
        <end position="377"/>
    </location>
</feature>
<dbReference type="Proteomes" id="UP001233999">
    <property type="component" value="Unassembled WGS sequence"/>
</dbReference>
<dbReference type="CDD" id="cd00116">
    <property type="entry name" value="LRR_RI"/>
    <property type="match status" value="1"/>
</dbReference>
<dbReference type="GO" id="GO:0031267">
    <property type="term" value="F:small GTPase binding"/>
    <property type="evidence" value="ECO:0007669"/>
    <property type="project" value="TreeGrafter"/>
</dbReference>
<feature type="region of interest" description="Disordered" evidence="4">
    <location>
        <begin position="344"/>
        <end position="403"/>
    </location>
</feature>
<feature type="compositionally biased region" description="Polar residues" evidence="4">
    <location>
        <begin position="350"/>
        <end position="359"/>
    </location>
</feature>
<name>A0AAD7Z8S5_DIPPU</name>
<keyword evidence="1" id="KW-0343">GTPase activation</keyword>
<dbReference type="EMBL" id="JASPKZ010009819">
    <property type="protein sequence ID" value="KAJ9575851.1"/>
    <property type="molecule type" value="Genomic_DNA"/>
</dbReference>
<dbReference type="Gene3D" id="3.80.10.10">
    <property type="entry name" value="Ribonuclease Inhibitor"/>
    <property type="match status" value="1"/>
</dbReference>
<dbReference type="Pfam" id="PF07834">
    <property type="entry name" value="RanGAP1_C"/>
    <property type="match status" value="1"/>
</dbReference>
<keyword evidence="3" id="KW-0677">Repeat</keyword>
<protein>
    <recommendedName>
        <fullName evidence="5">Ran-GTPase activating protein 1 C-terminal domain-containing protein</fullName>
    </recommendedName>
</protein>
<dbReference type="Gene3D" id="1.25.40.200">
    <property type="entry name" value="Ran-GTPase activating protein 1, C-terminal domain"/>
    <property type="match status" value="1"/>
</dbReference>
<dbReference type="GO" id="GO:0006913">
    <property type="term" value="P:nucleocytoplasmic transport"/>
    <property type="evidence" value="ECO:0007669"/>
    <property type="project" value="TreeGrafter"/>
</dbReference>
<dbReference type="AlphaFoldDB" id="A0AAD7Z8S5"/>
<dbReference type="SUPFAM" id="SSF52047">
    <property type="entry name" value="RNI-like"/>
    <property type="match status" value="1"/>
</dbReference>
<dbReference type="Pfam" id="PF13516">
    <property type="entry name" value="LRR_6"/>
    <property type="match status" value="5"/>
</dbReference>
<comment type="caution">
    <text evidence="6">The sequence shown here is derived from an EMBL/GenBank/DDBJ whole genome shotgun (WGS) entry which is preliminary data.</text>
</comment>
<dbReference type="PANTHER" id="PTHR24113:SF12">
    <property type="entry name" value="RAN GTPASE-ACTIVATING PROTEIN 1"/>
    <property type="match status" value="1"/>
</dbReference>
<feature type="compositionally biased region" description="Acidic residues" evidence="4">
    <location>
        <begin position="378"/>
        <end position="390"/>
    </location>
</feature>
<feature type="compositionally biased region" description="Basic and acidic residues" evidence="4">
    <location>
        <begin position="391"/>
        <end position="403"/>
    </location>
</feature>
<dbReference type="GO" id="GO:0005829">
    <property type="term" value="C:cytosol"/>
    <property type="evidence" value="ECO:0007669"/>
    <property type="project" value="TreeGrafter"/>
</dbReference>
<keyword evidence="7" id="KW-1185">Reference proteome</keyword>
<dbReference type="InterPro" id="IPR027038">
    <property type="entry name" value="RanGap"/>
</dbReference>
<dbReference type="GO" id="GO:0007165">
    <property type="term" value="P:signal transduction"/>
    <property type="evidence" value="ECO:0007669"/>
    <property type="project" value="InterPro"/>
</dbReference>
<dbReference type="InterPro" id="IPR036720">
    <property type="entry name" value="RanGAP1_C_sf"/>
</dbReference>
<dbReference type="InterPro" id="IPR009109">
    <property type="entry name" value="Ran_GTPase_activating_1_C"/>
</dbReference>
<feature type="domain" description="Ran-GTPase activating protein 1 C-terminal" evidence="5">
    <location>
        <begin position="419"/>
        <end position="581"/>
    </location>
</feature>
<evidence type="ECO:0000256" key="2">
    <source>
        <dbReference type="ARBA" id="ARBA00022614"/>
    </source>
</evidence>
<evidence type="ECO:0000256" key="4">
    <source>
        <dbReference type="SAM" id="MobiDB-lite"/>
    </source>
</evidence>
<reference evidence="6" key="1">
    <citation type="journal article" date="2023" name="IScience">
        <title>Live-bearing cockroach genome reveals convergent evolutionary mechanisms linked to viviparity in insects and beyond.</title>
        <authorList>
            <person name="Fouks B."/>
            <person name="Harrison M.C."/>
            <person name="Mikhailova A.A."/>
            <person name="Marchal E."/>
            <person name="English S."/>
            <person name="Carruthers M."/>
            <person name="Jennings E.C."/>
            <person name="Chiamaka E.L."/>
            <person name="Frigard R.A."/>
            <person name="Pippel M."/>
            <person name="Attardo G.M."/>
            <person name="Benoit J.B."/>
            <person name="Bornberg-Bauer E."/>
            <person name="Tobe S.S."/>
        </authorList>
    </citation>
    <scope>NUCLEOTIDE SEQUENCE</scope>
    <source>
        <strain evidence="6">Stay&amp;Tobe</strain>
    </source>
</reference>
<organism evidence="6 7">
    <name type="scientific">Diploptera punctata</name>
    <name type="common">Pacific beetle cockroach</name>
    <dbReference type="NCBI Taxonomy" id="6984"/>
    <lineage>
        <taxon>Eukaryota</taxon>
        <taxon>Metazoa</taxon>
        <taxon>Ecdysozoa</taxon>
        <taxon>Arthropoda</taxon>
        <taxon>Hexapoda</taxon>
        <taxon>Insecta</taxon>
        <taxon>Pterygota</taxon>
        <taxon>Neoptera</taxon>
        <taxon>Polyneoptera</taxon>
        <taxon>Dictyoptera</taxon>
        <taxon>Blattodea</taxon>
        <taxon>Blaberoidea</taxon>
        <taxon>Blaberidae</taxon>
        <taxon>Diplopterinae</taxon>
        <taxon>Diploptera</taxon>
    </lineage>
</organism>
<dbReference type="SMART" id="SM00368">
    <property type="entry name" value="LRR_RI"/>
    <property type="match status" value="8"/>
</dbReference>
<sequence>MADNYVDEIEKKLSNTSMENTGVSFEGKALKLNSEDDAKEVISAINCCENLHYLNLEGNTLGVDAAKGIAKALESHSEFKRALWKDMFTGRMKTEIPKALVRMNHGLVLAGAKLTELDLSDNAFGPIGVEGLVMLLQSDPCHTLQILKLNNNGLGISGGKMLARALLDCYNSSKQNGKALALKVFIAGRNRLENEGAKALAEVFKTVGTLEEVAMPQNGIYHVGITALSEAFMNNPSLRVLNLNDNTVTAKGAGALASALPSLQKLEELNLGDCLLKTKGALLLAEALTEAHKELTAVHLGFNEIRARGGLELAKAMRNKEKLTVLDLGGNQFGENGRQELQSELKDSGRLSTLGSLSQPMEGEKDSSSRRQNNGRDDTEDGTETIESEEDKSIEKKDESTGDLERAIQEIQNVKLNDSSETKEITVTETKTVTVEEFCQCPTPERFIALGSNRIELILNEIKELSKDEYLEKLMPILMKISAICGSNSDPAKQAALKCSDALYKELFKWAEKQEQTSIVNNSLLVHLGLIKSEDKKMKLLWNLDGCMTALENAVRQDYFPQGARETLQIFLNRQVVDMETKNAILPHNYKPALYVKNIWLMHKNMFQHVCILKYVLMNTNFE</sequence>
<evidence type="ECO:0000313" key="7">
    <source>
        <dbReference type="Proteomes" id="UP001233999"/>
    </source>
</evidence>
<dbReference type="PANTHER" id="PTHR24113">
    <property type="entry name" value="RAN GTPASE-ACTIVATING PROTEIN 1"/>
    <property type="match status" value="1"/>
</dbReference>